<dbReference type="AlphaFoldDB" id="A0AAD3D560"/>
<name>A0AAD3D560_9STRA</name>
<dbReference type="Proteomes" id="UP001054902">
    <property type="component" value="Unassembled WGS sequence"/>
</dbReference>
<evidence type="ECO:0000313" key="3">
    <source>
        <dbReference type="Proteomes" id="UP001054902"/>
    </source>
</evidence>
<keyword evidence="3" id="KW-1185">Reference proteome</keyword>
<dbReference type="EMBL" id="BLLK01000060">
    <property type="protein sequence ID" value="GFH58107.1"/>
    <property type="molecule type" value="Genomic_DNA"/>
</dbReference>
<proteinExistence type="predicted"/>
<protein>
    <submittedName>
        <fullName evidence="2">Uncharacterized protein</fullName>
    </submittedName>
</protein>
<organism evidence="2 3">
    <name type="scientific">Chaetoceros tenuissimus</name>
    <dbReference type="NCBI Taxonomy" id="426638"/>
    <lineage>
        <taxon>Eukaryota</taxon>
        <taxon>Sar</taxon>
        <taxon>Stramenopiles</taxon>
        <taxon>Ochrophyta</taxon>
        <taxon>Bacillariophyta</taxon>
        <taxon>Coscinodiscophyceae</taxon>
        <taxon>Chaetocerotophycidae</taxon>
        <taxon>Chaetocerotales</taxon>
        <taxon>Chaetocerotaceae</taxon>
        <taxon>Chaetoceros</taxon>
    </lineage>
</organism>
<feature type="region of interest" description="Disordered" evidence="1">
    <location>
        <begin position="300"/>
        <end position="394"/>
    </location>
</feature>
<accession>A0AAD3D560</accession>
<gene>
    <name evidence="2" type="ORF">CTEN210_14583</name>
</gene>
<sequence length="514" mass="60141">MKRSICLVSSCFIVSKLQDNFTSFGVSGFSTNRNQCIQHDKHRKHCKQSRLEAKSEKSQDDVNIMMDDISDEEALLACRAYLQRKNRLGKDGWTKYKERQEKLKSALAMGSHIDENFSQDASEEDHAKAQPAVDPGAGYFWENPEELKYLRTGRPRLSFDDQDDSLDEDFLYNMDEEEENQYDEDDDEFLLEEEYDEDGIFTGFPSKPPEEYILRSNNKKELFQDADWKKMWYTRRWGNHASKRQREQRNKEKKLQKYVQQIPNSILKNQELAVLTDEEIEYAIKIYVIANKRRSIAQKKRLKEKKAAMKIQSNKKKKSKMKSSSVKAVSGPTLDSFLSQMNGDSRVAEELREQQKRRSERSKKAYQTRIKHVNKSTNVDSSRNKATSKTMNQSEQLDEDELMFMNDKISMSSERIRQIINDPSLLDKKLLDLDLKVIMHPGRLKGRKQMLKGLLETCFGLKGKCIPKHGNLSDDELNEFYSKYNDVDSLEKKFVTQSSVYELARIIEFKNQDY</sequence>
<feature type="compositionally biased region" description="Basic residues" evidence="1">
    <location>
        <begin position="358"/>
        <end position="374"/>
    </location>
</feature>
<evidence type="ECO:0000313" key="2">
    <source>
        <dbReference type="EMBL" id="GFH58107.1"/>
    </source>
</evidence>
<evidence type="ECO:0000256" key="1">
    <source>
        <dbReference type="SAM" id="MobiDB-lite"/>
    </source>
</evidence>
<feature type="compositionally biased region" description="Polar residues" evidence="1">
    <location>
        <begin position="375"/>
        <end position="394"/>
    </location>
</feature>
<comment type="caution">
    <text evidence="2">The sequence shown here is derived from an EMBL/GenBank/DDBJ whole genome shotgun (WGS) entry which is preliminary data.</text>
</comment>
<feature type="compositionally biased region" description="Basic and acidic residues" evidence="1">
    <location>
        <begin position="346"/>
        <end position="357"/>
    </location>
</feature>
<reference evidence="2 3" key="1">
    <citation type="journal article" date="2021" name="Sci. Rep.">
        <title>The genome of the diatom Chaetoceros tenuissimus carries an ancient integrated fragment of an extant virus.</title>
        <authorList>
            <person name="Hongo Y."/>
            <person name="Kimura K."/>
            <person name="Takaki Y."/>
            <person name="Yoshida Y."/>
            <person name="Baba S."/>
            <person name="Kobayashi G."/>
            <person name="Nagasaki K."/>
            <person name="Hano T."/>
            <person name="Tomaru Y."/>
        </authorList>
    </citation>
    <scope>NUCLEOTIDE SEQUENCE [LARGE SCALE GENOMIC DNA]</scope>
    <source>
        <strain evidence="2 3">NIES-3715</strain>
    </source>
</reference>